<reference evidence="2" key="1">
    <citation type="journal article" date="2022" name="Int. J. Mol. Sci.">
        <title>Draft Genome of Tanacetum Coccineum: Genomic Comparison of Closely Related Tanacetum-Family Plants.</title>
        <authorList>
            <person name="Yamashiro T."/>
            <person name="Shiraishi A."/>
            <person name="Nakayama K."/>
            <person name="Satake H."/>
        </authorList>
    </citation>
    <scope>NUCLEOTIDE SEQUENCE</scope>
</reference>
<feature type="region of interest" description="Disordered" evidence="1">
    <location>
        <begin position="28"/>
        <end position="74"/>
    </location>
</feature>
<evidence type="ECO:0000256" key="1">
    <source>
        <dbReference type="SAM" id="MobiDB-lite"/>
    </source>
</evidence>
<dbReference type="CDD" id="cd09272">
    <property type="entry name" value="RNase_HI_RT_Ty1"/>
    <property type="match status" value="1"/>
</dbReference>
<comment type="caution">
    <text evidence="2">The sequence shown here is derived from an EMBL/GenBank/DDBJ whole genome shotgun (WGS) entry which is preliminary data.</text>
</comment>
<gene>
    <name evidence="2" type="ORF">Tco_0655281</name>
</gene>
<dbReference type="InterPro" id="IPR043502">
    <property type="entry name" value="DNA/RNA_pol_sf"/>
</dbReference>
<dbReference type="Proteomes" id="UP001151760">
    <property type="component" value="Unassembled WGS sequence"/>
</dbReference>
<protein>
    <submittedName>
        <fullName evidence="2">Ribonuclease H-like domain-containing protein</fullName>
    </submittedName>
</protein>
<organism evidence="2 3">
    <name type="scientific">Tanacetum coccineum</name>
    <dbReference type="NCBI Taxonomy" id="301880"/>
    <lineage>
        <taxon>Eukaryota</taxon>
        <taxon>Viridiplantae</taxon>
        <taxon>Streptophyta</taxon>
        <taxon>Embryophyta</taxon>
        <taxon>Tracheophyta</taxon>
        <taxon>Spermatophyta</taxon>
        <taxon>Magnoliopsida</taxon>
        <taxon>eudicotyledons</taxon>
        <taxon>Gunneridae</taxon>
        <taxon>Pentapetalae</taxon>
        <taxon>asterids</taxon>
        <taxon>campanulids</taxon>
        <taxon>Asterales</taxon>
        <taxon>Asteraceae</taxon>
        <taxon>Asteroideae</taxon>
        <taxon>Anthemideae</taxon>
        <taxon>Anthemidinae</taxon>
        <taxon>Tanacetum</taxon>
    </lineage>
</organism>
<accession>A0ABQ4X5K6</accession>
<sequence length="232" mass="25344">MKESNMKGVKHDGLYASEAVVTRTMAPTPQGETLVGSKLPSAINGNVGSQPPPPRGVEDFRPTAPGHSPGAAAPWTLLPGALSPDLRDSGASPPNDNHNNVIQSTSGYCVFLGDNLLSWYAKHHVTLSRSSAEAEYRGVANVVVETAWICNLLRELHTPLFTATLVYCDNVSAVYMFANSVQHQRTKHIKIDIHFVRDFVAPGQVRVLHVPLRFQYADIFTKGLPTVLFLEF</sequence>
<evidence type="ECO:0000313" key="3">
    <source>
        <dbReference type="Proteomes" id="UP001151760"/>
    </source>
</evidence>
<evidence type="ECO:0000313" key="2">
    <source>
        <dbReference type="EMBL" id="GJS60497.1"/>
    </source>
</evidence>
<name>A0ABQ4X5K6_9ASTR</name>
<dbReference type="PANTHER" id="PTHR11439:SF524">
    <property type="entry name" value="RNA-DIRECTED DNA POLYMERASE, PROTEIN KINASE RLK-PELLE-DLSV FAMILY"/>
    <property type="match status" value="1"/>
</dbReference>
<proteinExistence type="predicted"/>
<reference evidence="2" key="2">
    <citation type="submission" date="2022-01" db="EMBL/GenBank/DDBJ databases">
        <authorList>
            <person name="Yamashiro T."/>
            <person name="Shiraishi A."/>
            <person name="Satake H."/>
            <person name="Nakayama K."/>
        </authorList>
    </citation>
    <scope>NUCLEOTIDE SEQUENCE</scope>
</reference>
<dbReference type="SUPFAM" id="SSF56672">
    <property type="entry name" value="DNA/RNA polymerases"/>
    <property type="match status" value="1"/>
</dbReference>
<dbReference type="PANTHER" id="PTHR11439">
    <property type="entry name" value="GAG-POL-RELATED RETROTRANSPOSON"/>
    <property type="match status" value="1"/>
</dbReference>
<dbReference type="EMBL" id="BQNB010009224">
    <property type="protein sequence ID" value="GJS60497.1"/>
    <property type="molecule type" value="Genomic_DNA"/>
</dbReference>
<keyword evidence="3" id="KW-1185">Reference proteome</keyword>